<dbReference type="SUPFAM" id="SSF46548">
    <property type="entry name" value="alpha-helical ferredoxin"/>
    <property type="match status" value="1"/>
</dbReference>
<feature type="domain" description="4Fe-4S ferredoxin-type" evidence="9">
    <location>
        <begin position="360"/>
        <end position="390"/>
    </location>
</feature>
<evidence type="ECO:0000256" key="3">
    <source>
        <dbReference type="ARBA" id="ARBA00022723"/>
    </source>
</evidence>
<dbReference type="InterPro" id="IPR019554">
    <property type="entry name" value="Soluble_ligand-bd"/>
</dbReference>
<reference evidence="10 11" key="1">
    <citation type="journal article" date="2010" name="Stand. Genomic Sci.">
        <title>Complete genome sequence of Spirochaeta smaragdinae type strain (SEBR 4228).</title>
        <authorList>
            <person name="Mavromatis K."/>
            <person name="Yasawong M."/>
            <person name="Chertkov O."/>
            <person name="Lapidus A."/>
            <person name="Lucas S."/>
            <person name="Nolan M."/>
            <person name="Del Rio T.G."/>
            <person name="Tice H."/>
            <person name="Cheng J.F."/>
            <person name="Pitluck S."/>
            <person name="Liolios K."/>
            <person name="Ivanova N."/>
            <person name="Tapia R."/>
            <person name="Han C."/>
            <person name="Bruce D."/>
            <person name="Goodwin L."/>
            <person name="Pati A."/>
            <person name="Chen A."/>
            <person name="Palaniappan K."/>
            <person name="Land M."/>
            <person name="Hauser L."/>
            <person name="Chang Y.J."/>
            <person name="Jeffries C.D."/>
            <person name="Detter J.C."/>
            <person name="Rohde M."/>
            <person name="Brambilla E."/>
            <person name="Spring S."/>
            <person name="Goker M."/>
            <person name="Sikorski J."/>
            <person name="Woyke T."/>
            <person name="Bristow J."/>
            <person name="Eisen J.A."/>
            <person name="Markowitz V."/>
            <person name="Hugenholtz P."/>
            <person name="Klenk H.P."/>
            <person name="Kyrpides N.C."/>
        </authorList>
    </citation>
    <scope>NUCLEOTIDE SEQUENCE [LARGE SCALE GENOMIC DNA]</scope>
    <source>
        <strain evidence="11">DSM 11293 / JCM 15392 / SEBR 4228</strain>
    </source>
</reference>
<dbReference type="PANTHER" id="PTHR43034">
    <property type="entry name" value="ION-TRANSLOCATING OXIDOREDUCTASE COMPLEX SUBUNIT C"/>
    <property type="match status" value="1"/>
</dbReference>
<dbReference type="RefSeq" id="WP_013254499.1">
    <property type="nucleotide sequence ID" value="NC_014364.1"/>
</dbReference>
<dbReference type="SUPFAM" id="SSF142019">
    <property type="entry name" value="Nqo1 FMN-binding domain-like"/>
    <property type="match status" value="1"/>
</dbReference>
<dbReference type="AlphaFoldDB" id="E1R6L7"/>
<keyword evidence="1 8" id="KW-0813">Transport</keyword>
<comment type="cofactor">
    <cofactor evidence="8">
        <name>[4Fe-4S] cluster</name>
        <dbReference type="ChEBI" id="CHEBI:49883"/>
    </cofactor>
    <text evidence="8">Binds 2 [4Fe-4S] clusters per subunit.</text>
</comment>
<dbReference type="InterPro" id="IPR017900">
    <property type="entry name" value="4Fe4S_Fe_S_CS"/>
</dbReference>
<organism evidence="10 11">
    <name type="scientific">Sediminispirochaeta smaragdinae (strain DSM 11293 / JCM 15392 / SEBR 4228)</name>
    <name type="common">Spirochaeta smaragdinae</name>
    <dbReference type="NCBI Taxonomy" id="573413"/>
    <lineage>
        <taxon>Bacteria</taxon>
        <taxon>Pseudomonadati</taxon>
        <taxon>Spirochaetota</taxon>
        <taxon>Spirochaetia</taxon>
        <taxon>Spirochaetales</taxon>
        <taxon>Spirochaetaceae</taxon>
        <taxon>Sediminispirochaeta</taxon>
    </lineage>
</organism>
<keyword evidence="3 8" id="KW-0479">Metal-binding</keyword>
<evidence type="ECO:0000256" key="4">
    <source>
        <dbReference type="ARBA" id="ARBA00022737"/>
    </source>
</evidence>
<evidence type="ECO:0000259" key="9">
    <source>
        <dbReference type="PROSITE" id="PS51379"/>
    </source>
</evidence>
<comment type="subunit">
    <text evidence="8">The complex is composed of six subunits: RnfA, RnfB, RnfC, RnfD, RnfE and RnfG.</text>
</comment>
<evidence type="ECO:0000256" key="1">
    <source>
        <dbReference type="ARBA" id="ARBA00022448"/>
    </source>
</evidence>
<dbReference type="NCBIfam" id="TIGR01945">
    <property type="entry name" value="rnfC"/>
    <property type="match status" value="1"/>
</dbReference>
<dbReference type="GO" id="GO:0022900">
    <property type="term" value="P:electron transport chain"/>
    <property type="evidence" value="ECO:0007669"/>
    <property type="project" value="UniProtKB-UniRule"/>
</dbReference>
<dbReference type="HOGENOM" id="CLU_010808_6_0_12"/>
<dbReference type="Proteomes" id="UP000002318">
    <property type="component" value="Chromosome"/>
</dbReference>
<dbReference type="NCBIfam" id="NF003454">
    <property type="entry name" value="PRK05035.1"/>
    <property type="match status" value="1"/>
</dbReference>
<dbReference type="InterPro" id="IPR010208">
    <property type="entry name" value="Ion_transpt_RnfC/RsxC"/>
</dbReference>
<dbReference type="InterPro" id="IPR037225">
    <property type="entry name" value="Nuo51_FMN-bd_sf"/>
</dbReference>
<gene>
    <name evidence="8" type="primary">rnfC</name>
    <name evidence="10" type="ordered locus">Spirs_1909</name>
</gene>
<evidence type="ECO:0000256" key="6">
    <source>
        <dbReference type="ARBA" id="ARBA00023004"/>
    </source>
</evidence>
<dbReference type="Pfam" id="PF01512">
    <property type="entry name" value="Complex1_51K"/>
    <property type="match status" value="1"/>
</dbReference>
<dbReference type="eggNOG" id="COG4656">
    <property type="taxonomic scope" value="Bacteria"/>
</dbReference>
<dbReference type="GO" id="GO:0046872">
    <property type="term" value="F:metal ion binding"/>
    <property type="evidence" value="ECO:0007669"/>
    <property type="project" value="UniProtKB-KW"/>
</dbReference>
<evidence type="ECO:0000256" key="8">
    <source>
        <dbReference type="HAMAP-Rule" id="MF_00461"/>
    </source>
</evidence>
<comment type="similarity">
    <text evidence="8">Belongs to the 4Fe4S bacterial-type ferredoxin family. RnfC subfamily.</text>
</comment>
<dbReference type="Gene3D" id="3.40.50.11540">
    <property type="entry name" value="NADH-ubiquinone oxidoreductase 51kDa subunit"/>
    <property type="match status" value="1"/>
</dbReference>
<evidence type="ECO:0000256" key="7">
    <source>
        <dbReference type="ARBA" id="ARBA00023014"/>
    </source>
</evidence>
<keyword evidence="11" id="KW-1185">Reference proteome</keyword>
<dbReference type="InterPro" id="IPR011538">
    <property type="entry name" value="Nuo51_FMN-bd"/>
</dbReference>
<evidence type="ECO:0000256" key="2">
    <source>
        <dbReference type="ARBA" id="ARBA00022485"/>
    </source>
</evidence>
<dbReference type="KEGG" id="ssm:Spirs_1909"/>
<feature type="binding site" evidence="8">
    <location>
        <position position="376"/>
    </location>
    <ligand>
        <name>[4Fe-4S] cluster</name>
        <dbReference type="ChEBI" id="CHEBI:49883"/>
        <label>1</label>
    </ligand>
</feature>
<dbReference type="EMBL" id="CP002116">
    <property type="protein sequence ID" value="ADK81035.1"/>
    <property type="molecule type" value="Genomic_DNA"/>
</dbReference>
<keyword evidence="7 8" id="KW-0411">Iron-sulfur</keyword>
<dbReference type="GO" id="GO:0005886">
    <property type="term" value="C:plasma membrane"/>
    <property type="evidence" value="ECO:0007669"/>
    <property type="project" value="UniProtKB-SubCell"/>
</dbReference>
<dbReference type="Gene3D" id="3.30.70.20">
    <property type="match status" value="1"/>
</dbReference>
<keyword evidence="8" id="KW-0997">Cell inner membrane</keyword>
<dbReference type="PANTHER" id="PTHR43034:SF2">
    <property type="entry name" value="ION-TRANSLOCATING OXIDOREDUCTASE COMPLEX SUBUNIT C"/>
    <property type="match status" value="1"/>
</dbReference>
<dbReference type="Pfam" id="PF10531">
    <property type="entry name" value="SLBB"/>
    <property type="match status" value="1"/>
</dbReference>
<feature type="binding site" evidence="8">
    <location>
        <position position="370"/>
    </location>
    <ligand>
        <name>[4Fe-4S] cluster</name>
        <dbReference type="ChEBI" id="CHEBI:49883"/>
        <label>1</label>
    </ligand>
</feature>
<keyword evidence="6 8" id="KW-0408">Iron</keyword>
<feature type="binding site" evidence="8">
    <location>
        <position position="412"/>
    </location>
    <ligand>
        <name>[4Fe-4S] cluster</name>
        <dbReference type="ChEBI" id="CHEBI:49883"/>
        <label>2</label>
    </ligand>
</feature>
<feature type="binding site" evidence="8">
    <location>
        <position position="415"/>
    </location>
    <ligand>
        <name>[4Fe-4S] cluster</name>
        <dbReference type="ChEBI" id="CHEBI:49883"/>
        <label>2</label>
    </ligand>
</feature>
<dbReference type="PROSITE" id="PS00198">
    <property type="entry name" value="4FE4S_FER_1"/>
    <property type="match status" value="2"/>
</dbReference>
<dbReference type="EC" id="7.-.-.-" evidence="8"/>
<keyword evidence="4 8" id="KW-0677">Repeat</keyword>
<feature type="binding site" evidence="8">
    <location>
        <position position="409"/>
    </location>
    <ligand>
        <name>[4Fe-4S] cluster</name>
        <dbReference type="ChEBI" id="CHEBI:49883"/>
        <label>2</label>
    </ligand>
</feature>
<dbReference type="Pfam" id="PF13375">
    <property type="entry name" value="RnfC_N"/>
    <property type="match status" value="1"/>
</dbReference>
<dbReference type="OrthoDB" id="9767754at2"/>
<evidence type="ECO:0000313" key="10">
    <source>
        <dbReference type="EMBL" id="ADK81035.1"/>
    </source>
</evidence>
<keyword evidence="2 8" id="KW-0004">4Fe-4S</keyword>
<dbReference type="InterPro" id="IPR017896">
    <property type="entry name" value="4Fe4S_Fe-S-bd"/>
</dbReference>
<evidence type="ECO:0000256" key="5">
    <source>
        <dbReference type="ARBA" id="ARBA00022982"/>
    </source>
</evidence>
<keyword evidence="8" id="KW-0472">Membrane</keyword>
<dbReference type="GO" id="GO:0051539">
    <property type="term" value="F:4 iron, 4 sulfur cluster binding"/>
    <property type="evidence" value="ECO:0007669"/>
    <property type="project" value="UniProtKB-KW"/>
</dbReference>
<dbReference type="InterPro" id="IPR026902">
    <property type="entry name" value="RnfC_N"/>
</dbReference>
<keyword evidence="8" id="KW-1003">Cell membrane</keyword>
<comment type="function">
    <text evidence="8">Part of a membrane-bound complex that couples electron transfer with translocation of ions across the membrane.</text>
</comment>
<accession>E1R6L7</accession>
<dbReference type="HAMAP" id="MF_00461">
    <property type="entry name" value="RsxC_RnfC"/>
    <property type="match status" value="1"/>
</dbReference>
<dbReference type="GO" id="GO:0009055">
    <property type="term" value="F:electron transfer activity"/>
    <property type="evidence" value="ECO:0007669"/>
    <property type="project" value="InterPro"/>
</dbReference>
<dbReference type="STRING" id="573413.Spirs_1909"/>
<name>E1R6L7_SEDSS</name>
<dbReference type="PROSITE" id="PS51379">
    <property type="entry name" value="4FE4S_FER_2"/>
    <property type="match status" value="1"/>
</dbReference>
<keyword evidence="5 8" id="KW-0249">Electron transport</keyword>
<keyword evidence="8" id="KW-1278">Translocase</keyword>
<proteinExistence type="inferred from homology"/>
<protein>
    <recommendedName>
        <fullName evidence="8">Ion-translocating oxidoreductase complex subunit C</fullName>
        <ecNumber evidence="8">7.-.-.-</ecNumber>
    </recommendedName>
    <alternativeName>
        <fullName evidence="8">Rnf electron transport complex subunit C</fullName>
    </alternativeName>
</protein>
<feature type="binding site" evidence="8">
    <location>
        <position position="373"/>
    </location>
    <ligand>
        <name>[4Fe-4S] cluster</name>
        <dbReference type="ChEBI" id="CHEBI:49883"/>
        <label>1</label>
    </ligand>
</feature>
<evidence type="ECO:0000313" key="11">
    <source>
        <dbReference type="Proteomes" id="UP000002318"/>
    </source>
</evidence>
<feature type="binding site" evidence="8">
    <location>
        <position position="419"/>
    </location>
    <ligand>
        <name>[4Fe-4S] cluster</name>
        <dbReference type="ChEBI" id="CHEBI:49883"/>
        <label>1</label>
    </ligand>
</feature>
<feature type="binding site" evidence="8">
    <location>
        <position position="380"/>
    </location>
    <ligand>
        <name>[4Fe-4S] cluster</name>
        <dbReference type="ChEBI" id="CHEBI:49883"/>
        <label>2</label>
    </ligand>
</feature>
<comment type="subcellular location">
    <subcellularLocation>
        <location evidence="8">Cell inner membrane</location>
        <topology evidence="8">Peripheral membrane protein</topology>
    </subcellularLocation>
</comment>
<sequence length="442" mass="46812">MKGLSTFPKGGVHPPGGKSLASGKAIKNAVLSSMFVVPLSQHLGKPAECIVSVGDEVREGMLIAKASGFISAPVHSPVPGTVKEIRDIYLPNGMKSSAVVIEFAGAFDRLGKEERAGDWTQLSAEALMAKVVENGIVGLGGATFPSHVKFSVPKGKKAEYFVVNGVECEPYLTADHRLMLERADQIIEGIRIISRITNAEKLAIGIEINKPDAIASMKAAAQKAKVKLDVVPLKVKYPQGDEKQLLKAITGREVPSGGLPLDIGAIVANVGTVHAVFEAVVFNKPLIERAVTVTGGAIADPQNLKVRIGTPIKTLIEECGGFTEEPAKIVMGGPMMGFTIYDLDTPVIKGTSGILALTRREVRASTRTFCISCGRCVAACPMGLNPTTLFKLIDHGDYASAMESGLMDCKECGCCGFSCPARIPLVQGMRLGKKMGRKKKSA</sequence>